<feature type="compositionally biased region" description="Low complexity" evidence="1">
    <location>
        <begin position="698"/>
        <end position="708"/>
    </location>
</feature>
<reference evidence="3" key="1">
    <citation type="submission" date="2021-02" db="EMBL/GenBank/DDBJ databases">
        <authorList>
            <person name="Nieuwenhuis M."/>
            <person name="Van De Peppel L.J.J."/>
        </authorList>
    </citation>
    <scope>NUCLEOTIDE SEQUENCE</scope>
    <source>
        <strain evidence="3">D49</strain>
    </source>
</reference>
<comment type="caution">
    <text evidence="3">The sequence shown here is derived from an EMBL/GenBank/DDBJ whole genome shotgun (WGS) entry which is preliminary data.</text>
</comment>
<name>A0A9P7GIX9_9AGAR</name>
<accession>A0A9P7GIX9</accession>
<feature type="transmembrane region" description="Helical" evidence="2">
    <location>
        <begin position="84"/>
        <end position="103"/>
    </location>
</feature>
<gene>
    <name evidence="3" type="ORF">H0H81_010649</name>
</gene>
<keyword evidence="4" id="KW-1185">Reference proteome</keyword>
<feature type="compositionally biased region" description="Basic residues" evidence="1">
    <location>
        <begin position="367"/>
        <end position="379"/>
    </location>
</feature>
<feature type="region of interest" description="Disordered" evidence="1">
    <location>
        <begin position="113"/>
        <end position="158"/>
    </location>
</feature>
<feature type="compositionally biased region" description="Basic residues" evidence="1">
    <location>
        <begin position="709"/>
        <end position="720"/>
    </location>
</feature>
<evidence type="ECO:0000256" key="1">
    <source>
        <dbReference type="SAM" id="MobiDB-lite"/>
    </source>
</evidence>
<protein>
    <submittedName>
        <fullName evidence="3">Uncharacterized protein</fullName>
    </submittedName>
</protein>
<dbReference type="EMBL" id="JABCKI010000342">
    <property type="protein sequence ID" value="KAG5650888.1"/>
    <property type="molecule type" value="Genomic_DNA"/>
</dbReference>
<feature type="compositionally biased region" description="Low complexity" evidence="1">
    <location>
        <begin position="380"/>
        <end position="395"/>
    </location>
</feature>
<feature type="region of interest" description="Disordered" evidence="1">
    <location>
        <begin position="418"/>
        <end position="460"/>
    </location>
</feature>
<proteinExistence type="predicted"/>
<reference evidence="3" key="2">
    <citation type="submission" date="2021-10" db="EMBL/GenBank/DDBJ databases">
        <title>Phylogenomics reveals ancestral predisposition of the termite-cultivated fungus Termitomyces towards a domesticated lifestyle.</title>
        <authorList>
            <person name="Auxier B."/>
            <person name="Grum-Grzhimaylo A."/>
            <person name="Cardenas M.E."/>
            <person name="Lodge J.D."/>
            <person name="Laessoe T."/>
            <person name="Pedersen O."/>
            <person name="Smith M.E."/>
            <person name="Kuyper T.W."/>
            <person name="Franco-Molano E.A."/>
            <person name="Baroni T.J."/>
            <person name="Aanen D.K."/>
        </authorList>
    </citation>
    <scope>NUCLEOTIDE SEQUENCE</scope>
    <source>
        <strain evidence="3">D49</strain>
    </source>
</reference>
<evidence type="ECO:0000256" key="2">
    <source>
        <dbReference type="SAM" id="Phobius"/>
    </source>
</evidence>
<feature type="region of interest" description="Disordered" evidence="1">
    <location>
        <begin position="234"/>
        <end position="319"/>
    </location>
</feature>
<sequence>MALTPVPVLAILSLLVAILGLVPAGIRVQQISHALLVAVLGASVLDLQRVIHVRHSLLVLPALFLLTATVLSVVPVSIIVAAPALFLASTLVTLPATALALLAQKTRKSPTEAVSVTLAPDPPSPASSRLSFPEKPPRAFLPSSPQSPHILPRAAPPTLPPTPPSRIIHLLYLLLAAQFALTAATTFTLLQTLLSSSLGANHAAILHISDAALTTMALLSVLLAYWRRGTASSAPESDLERNATSTPPRRRTFDMKRFSPSTLKISPRRLRRDANPDLSPLRLKSLGFGRRATPQHKQTTSSSSSFFSPRPKRTPLPLSLRMSVRTSVDVVPSPIDADPDVDDVFTARTPRTAASAEDDDGSTMVHSHSHSSSHTHTHTRAASTPSTSTSACPSAYTRPARLIPPPPLCLPPYPHPHPHPSYSHSHSHSHSHLPTPPSTPNPASDHADSSRTRKPTPIPLRLPTSLALRAGPARRGVLVRVSAPAASTSTHAPDNTSVPAAWQEDRYTHAAYRSPTHRARSLLRTRSHERLSGAYTNDQPEPEVVVDTHADPTDLRDPFAHAVPVRVCMGGGMGMGMGGRYGYGYEHSGSGSGSRARRARGHGTMVRPHTTSGAGTGTGVGCTRHLHPLELELASADVDVDVDASVEQHRRRMSAWGRLPLPLLAQGVPSSPPYNAASTSTSPETPMNTCFPHPPSSAPASTSTQSMPTRRRTRHRRSRSHRETSGLEDALLAQRLLVQLES</sequence>
<feature type="transmembrane region" description="Helical" evidence="2">
    <location>
        <begin position="58"/>
        <end position="78"/>
    </location>
</feature>
<feature type="compositionally biased region" description="Polar residues" evidence="1">
    <location>
        <begin position="676"/>
        <end position="688"/>
    </location>
</feature>
<keyword evidence="2" id="KW-1133">Transmembrane helix</keyword>
<feature type="region of interest" description="Disordered" evidence="1">
    <location>
        <begin position="668"/>
        <end position="727"/>
    </location>
</feature>
<feature type="region of interest" description="Disordered" evidence="1">
    <location>
        <begin position="352"/>
        <end position="399"/>
    </location>
</feature>
<organism evidence="3 4">
    <name type="scientific">Sphagnurus paluster</name>
    <dbReference type="NCBI Taxonomy" id="117069"/>
    <lineage>
        <taxon>Eukaryota</taxon>
        <taxon>Fungi</taxon>
        <taxon>Dikarya</taxon>
        <taxon>Basidiomycota</taxon>
        <taxon>Agaricomycotina</taxon>
        <taxon>Agaricomycetes</taxon>
        <taxon>Agaricomycetidae</taxon>
        <taxon>Agaricales</taxon>
        <taxon>Tricholomatineae</taxon>
        <taxon>Lyophyllaceae</taxon>
        <taxon>Sphagnurus</taxon>
    </lineage>
</organism>
<dbReference type="AlphaFoldDB" id="A0A9P7GIX9"/>
<keyword evidence="2" id="KW-0812">Transmembrane</keyword>
<keyword evidence="2" id="KW-0472">Membrane</keyword>
<feature type="transmembrane region" description="Helical" evidence="2">
    <location>
        <begin position="170"/>
        <end position="190"/>
    </location>
</feature>
<evidence type="ECO:0000313" key="3">
    <source>
        <dbReference type="EMBL" id="KAG5650888.1"/>
    </source>
</evidence>
<evidence type="ECO:0000313" key="4">
    <source>
        <dbReference type="Proteomes" id="UP000717328"/>
    </source>
</evidence>
<dbReference type="Proteomes" id="UP000717328">
    <property type="component" value="Unassembled WGS sequence"/>
</dbReference>